<keyword evidence="2 5" id="KW-0175">Coiled coil</keyword>
<evidence type="ECO:0000256" key="7">
    <source>
        <dbReference type="SAM" id="Phobius"/>
    </source>
</evidence>
<dbReference type="GO" id="GO:0030286">
    <property type="term" value="C:dynein complex"/>
    <property type="evidence" value="ECO:0007669"/>
    <property type="project" value="UniProtKB-KW"/>
</dbReference>
<evidence type="ECO:0000256" key="6">
    <source>
        <dbReference type="SAM" id="MobiDB-lite"/>
    </source>
</evidence>
<dbReference type="GO" id="GO:0097546">
    <property type="term" value="C:ciliary base"/>
    <property type="evidence" value="ECO:0007669"/>
    <property type="project" value="TreeGrafter"/>
</dbReference>
<dbReference type="EMBL" id="OC316520">
    <property type="protein sequence ID" value="CAD7392301.1"/>
    <property type="molecule type" value="Genomic_DNA"/>
</dbReference>
<feature type="region of interest" description="Disordered" evidence="6">
    <location>
        <begin position="100"/>
        <end position="121"/>
    </location>
</feature>
<dbReference type="GO" id="GO:0005930">
    <property type="term" value="C:axoneme"/>
    <property type="evidence" value="ECO:0007669"/>
    <property type="project" value="TreeGrafter"/>
</dbReference>
<dbReference type="Pfam" id="PF10211">
    <property type="entry name" value="Ax_dynein_light"/>
    <property type="match status" value="1"/>
</dbReference>
<gene>
    <name evidence="8" type="ORF">TCEB3V08_LOCUS334</name>
</gene>
<organism evidence="8">
    <name type="scientific">Timema cristinae</name>
    <name type="common">Walking stick</name>
    <dbReference type="NCBI Taxonomy" id="61476"/>
    <lineage>
        <taxon>Eukaryota</taxon>
        <taxon>Metazoa</taxon>
        <taxon>Ecdysozoa</taxon>
        <taxon>Arthropoda</taxon>
        <taxon>Hexapoda</taxon>
        <taxon>Insecta</taxon>
        <taxon>Pterygota</taxon>
        <taxon>Neoptera</taxon>
        <taxon>Polyneoptera</taxon>
        <taxon>Phasmatodea</taxon>
        <taxon>Timematodea</taxon>
        <taxon>Timematoidea</taxon>
        <taxon>Timematidae</taxon>
        <taxon>Timema</taxon>
    </lineage>
</organism>
<name>A0A7R9CAW0_TIMCR</name>
<feature type="coiled-coil region" evidence="5">
    <location>
        <begin position="260"/>
        <end position="311"/>
    </location>
</feature>
<dbReference type="PANTHER" id="PTHR13183">
    <property type="entry name" value="AXONEMAL INNER ARM DYNEIN LIGHT CHAIN 28"/>
    <property type="match status" value="1"/>
</dbReference>
<proteinExistence type="inferred from homology"/>
<dbReference type="PANTHER" id="PTHR13183:SF0">
    <property type="entry name" value="AXONEMAL DYNEIN LIGHT INTERMEDIATE POLYPEPTIDE 1"/>
    <property type="match status" value="1"/>
</dbReference>
<evidence type="ECO:0000256" key="5">
    <source>
        <dbReference type="SAM" id="Coils"/>
    </source>
</evidence>
<dbReference type="InterPro" id="IPR019347">
    <property type="entry name" value="Axonemal_dynein_light_chain"/>
</dbReference>
<keyword evidence="3" id="KW-0505">Motor protein</keyword>
<dbReference type="GO" id="GO:0045504">
    <property type="term" value="F:dynein heavy chain binding"/>
    <property type="evidence" value="ECO:0007669"/>
    <property type="project" value="TreeGrafter"/>
</dbReference>
<evidence type="ECO:0000256" key="4">
    <source>
        <dbReference type="ARBA" id="ARBA00038114"/>
    </source>
</evidence>
<feature type="region of interest" description="Disordered" evidence="6">
    <location>
        <begin position="337"/>
        <end position="368"/>
    </location>
</feature>
<evidence type="ECO:0000256" key="1">
    <source>
        <dbReference type="ARBA" id="ARBA00023017"/>
    </source>
</evidence>
<sequence length="448" mass="50743">MAERIIPSENCLVKYDNPVLVSKHPEKKLQIKTPIIGRSCKSYDLTYKYANVGLVAYLAASLILAHALRRVFKRELTDTRKLRLVTLVIMFPLLCRQAGQLSPRPPGPPARQKSEALTADARRETEEILNSILPPKEWEEENQLWRQQVSSTPATRLDVINLQEQLDMRLQQRQARETGICPVRRELYTQCFDELIRQVTINCAERGLLLLRVRDEIRMTIAAYQTLYESSIAFGMRKALMEKACIFGKVSFTLQAEQGKADLEENVGLLRTEKTDLEKQVVELRARADQVERRANELRSAEEKKHAEEIQFLKKTNTQLKCLPFFERLRFLRLPVPDPTEGSSEGVGETGVVGSSSPSPSSSSAPFSSGSRADFALASQFVHVLFRLASHLFTDHPLRLVHLSGTLFGPNKQLRKIVTRWPQAGLSSNATMLMMDIQELSISPCEEN</sequence>
<accession>A0A7R9CAW0</accession>
<keyword evidence="7" id="KW-0472">Membrane</keyword>
<evidence type="ECO:0000256" key="2">
    <source>
        <dbReference type="ARBA" id="ARBA00023054"/>
    </source>
</evidence>
<comment type="similarity">
    <text evidence="4">Belongs to the inner dynein arm light chain family.</text>
</comment>
<evidence type="ECO:0008006" key="9">
    <source>
        <dbReference type="Google" id="ProtNLM"/>
    </source>
</evidence>
<reference evidence="8" key="1">
    <citation type="submission" date="2020-11" db="EMBL/GenBank/DDBJ databases">
        <authorList>
            <person name="Tran Van P."/>
        </authorList>
    </citation>
    <scope>NUCLEOTIDE SEQUENCE</scope>
</reference>
<keyword evidence="7" id="KW-0812">Transmembrane</keyword>
<keyword evidence="7" id="KW-1133">Transmembrane helix</keyword>
<evidence type="ECO:0000313" key="8">
    <source>
        <dbReference type="EMBL" id="CAD7392301.1"/>
    </source>
</evidence>
<evidence type="ECO:0000256" key="3">
    <source>
        <dbReference type="ARBA" id="ARBA00023175"/>
    </source>
</evidence>
<feature type="compositionally biased region" description="Low complexity" evidence="6">
    <location>
        <begin position="341"/>
        <end position="368"/>
    </location>
</feature>
<keyword evidence="1" id="KW-0243">Dynein</keyword>
<feature type="transmembrane region" description="Helical" evidence="7">
    <location>
        <begin position="49"/>
        <end position="69"/>
    </location>
</feature>
<dbReference type="AlphaFoldDB" id="A0A7R9CAW0"/>
<protein>
    <recommendedName>
        <fullName evidence="9">33 kDa inner dynein arm light chain, axonemal</fullName>
    </recommendedName>
</protein>